<evidence type="ECO:0000313" key="17">
    <source>
        <dbReference type="EMBL" id="UOX35334.1"/>
    </source>
</evidence>
<gene>
    <name evidence="16" type="primary">coaX</name>
    <name evidence="17" type="ORF">LXD69_07390</name>
</gene>
<proteinExistence type="inferred from homology"/>
<evidence type="ECO:0000256" key="4">
    <source>
        <dbReference type="ARBA" id="ARBA00005225"/>
    </source>
</evidence>
<dbReference type="Pfam" id="PF03309">
    <property type="entry name" value="Pan_kinase"/>
    <property type="match status" value="1"/>
</dbReference>
<comment type="catalytic activity">
    <reaction evidence="1 16">
        <text>(R)-pantothenate + ATP = (R)-4'-phosphopantothenate + ADP + H(+)</text>
        <dbReference type="Rhea" id="RHEA:16373"/>
        <dbReference type="ChEBI" id="CHEBI:10986"/>
        <dbReference type="ChEBI" id="CHEBI:15378"/>
        <dbReference type="ChEBI" id="CHEBI:29032"/>
        <dbReference type="ChEBI" id="CHEBI:30616"/>
        <dbReference type="ChEBI" id="CHEBI:456216"/>
        <dbReference type="EC" id="2.7.1.33"/>
    </reaction>
</comment>
<evidence type="ECO:0000256" key="6">
    <source>
        <dbReference type="ARBA" id="ARBA00012102"/>
    </source>
</evidence>
<dbReference type="PANTHER" id="PTHR34265">
    <property type="entry name" value="TYPE III PANTOTHENATE KINASE"/>
    <property type="match status" value="1"/>
</dbReference>
<evidence type="ECO:0000256" key="15">
    <source>
        <dbReference type="ARBA" id="ARBA00040883"/>
    </source>
</evidence>
<evidence type="ECO:0000256" key="12">
    <source>
        <dbReference type="ARBA" id="ARBA00022958"/>
    </source>
</evidence>
<comment type="subunit">
    <text evidence="5 16">Homodimer.</text>
</comment>
<comment type="function">
    <text evidence="16">Catalyzes the phosphorylation of pantothenate (Pan), the first step in CoA biosynthesis.</text>
</comment>
<evidence type="ECO:0000256" key="10">
    <source>
        <dbReference type="ARBA" id="ARBA00022777"/>
    </source>
</evidence>
<evidence type="ECO:0000313" key="18">
    <source>
        <dbReference type="Proteomes" id="UP000830454"/>
    </source>
</evidence>
<feature type="binding site" evidence="16">
    <location>
        <position position="117"/>
    </location>
    <ligand>
        <name>K(+)</name>
        <dbReference type="ChEBI" id="CHEBI:29103"/>
    </ligand>
</feature>
<evidence type="ECO:0000256" key="13">
    <source>
        <dbReference type="ARBA" id="ARBA00022993"/>
    </source>
</evidence>
<dbReference type="RefSeq" id="WP_246918565.1">
    <property type="nucleotide sequence ID" value="NZ_CP090145.1"/>
</dbReference>
<evidence type="ECO:0000256" key="3">
    <source>
        <dbReference type="ARBA" id="ARBA00004496"/>
    </source>
</evidence>
<keyword evidence="9 16" id="KW-0547">Nucleotide-binding</keyword>
<keyword evidence="12 16" id="KW-0630">Potassium</keyword>
<protein>
    <recommendedName>
        <fullName evidence="15 16">Type III pantothenate kinase</fullName>
        <ecNumber evidence="6 16">2.7.1.33</ecNumber>
    </recommendedName>
    <alternativeName>
        <fullName evidence="16">PanK-III</fullName>
    </alternativeName>
    <alternativeName>
        <fullName evidence="16">Pantothenic acid kinase</fullName>
    </alternativeName>
</protein>
<dbReference type="Gene3D" id="3.30.420.40">
    <property type="match status" value="2"/>
</dbReference>
<keyword evidence="11 16" id="KW-0067">ATP-binding</keyword>
<evidence type="ECO:0000256" key="9">
    <source>
        <dbReference type="ARBA" id="ARBA00022741"/>
    </source>
</evidence>
<sequence>MLLTIDIGNTRIKCAVFENNMILYQGVFLKEEALKKIEKIFNDFPKISNSISSSVGNLDNDCFNLIKNNSDLMVVTPQTKLPFSNKYSTPLTLGIDRIVLMAGAAIQFPNKNCLVIDAGTCITYDFIDDENNYFGGAISPGINLRYNSLHNYTAKLPLLKKELPGFFIGNSTNESIHSGIINGVIHEIEGFASQYFHKYTDLTIILTGGDADFLAKRLKSTIFANSNFLIESLSLLFTYVQTEND</sequence>
<keyword evidence="18" id="KW-1185">Reference proteome</keyword>
<dbReference type="InterPro" id="IPR004619">
    <property type="entry name" value="Type_III_PanK"/>
</dbReference>
<feature type="binding site" evidence="16">
    <location>
        <position position="172"/>
    </location>
    <ligand>
        <name>substrate</name>
    </ligand>
</feature>
<keyword evidence="8 16" id="KW-0808">Transferase</keyword>
<evidence type="ECO:0000256" key="5">
    <source>
        <dbReference type="ARBA" id="ARBA00011738"/>
    </source>
</evidence>
<feature type="binding site" evidence="16">
    <location>
        <begin position="6"/>
        <end position="13"/>
    </location>
    <ligand>
        <name>ATP</name>
        <dbReference type="ChEBI" id="CHEBI:30616"/>
    </ligand>
</feature>
<dbReference type="EMBL" id="CP090145">
    <property type="protein sequence ID" value="UOX35334.1"/>
    <property type="molecule type" value="Genomic_DNA"/>
</dbReference>
<reference evidence="17" key="1">
    <citation type="submission" date="2021-12" db="EMBL/GenBank/DDBJ databases">
        <authorList>
            <person name="Cha I.-T."/>
            <person name="Lee K.-E."/>
            <person name="Park S.-J."/>
        </authorList>
    </citation>
    <scope>NUCLEOTIDE SEQUENCE</scope>
    <source>
        <strain evidence="17">YSM-43</strain>
    </source>
</reference>
<evidence type="ECO:0000256" key="7">
    <source>
        <dbReference type="ARBA" id="ARBA00022490"/>
    </source>
</evidence>
<reference evidence="17" key="2">
    <citation type="submission" date="2022-04" db="EMBL/GenBank/DDBJ databases">
        <title>Complete Genome Sequence of Flavobacterium sediminilitoris YSM-43, Isolated from a Tidal Sediment.</title>
        <authorList>
            <person name="Lee P.A."/>
        </authorList>
    </citation>
    <scope>NUCLEOTIDE SEQUENCE</scope>
    <source>
        <strain evidence="17">YSM-43</strain>
    </source>
</reference>
<organism evidence="17 18">
    <name type="scientific">Flavobacterium sediminilitoris</name>
    <dbReference type="NCBI Taxonomy" id="2024526"/>
    <lineage>
        <taxon>Bacteria</taxon>
        <taxon>Pseudomonadati</taxon>
        <taxon>Bacteroidota</taxon>
        <taxon>Flavobacteriia</taxon>
        <taxon>Flavobacteriales</taxon>
        <taxon>Flavobacteriaceae</taxon>
        <taxon>Flavobacterium</taxon>
    </lineage>
</organism>
<dbReference type="NCBIfam" id="TIGR00671">
    <property type="entry name" value="baf"/>
    <property type="match status" value="1"/>
</dbReference>
<feature type="binding site" evidence="16">
    <location>
        <begin position="94"/>
        <end position="97"/>
    </location>
    <ligand>
        <name>substrate</name>
    </ligand>
</feature>
<dbReference type="Proteomes" id="UP000830454">
    <property type="component" value="Chromosome"/>
</dbReference>
<keyword evidence="16" id="KW-0479">Metal-binding</keyword>
<dbReference type="HAMAP" id="MF_01274">
    <property type="entry name" value="Pantothen_kinase_3"/>
    <property type="match status" value="1"/>
</dbReference>
<dbReference type="CDD" id="cd24015">
    <property type="entry name" value="ASKHA_NBD_PanK-III"/>
    <property type="match status" value="1"/>
</dbReference>
<evidence type="ECO:0000256" key="8">
    <source>
        <dbReference type="ARBA" id="ARBA00022679"/>
    </source>
</evidence>
<feature type="active site" description="Proton acceptor" evidence="16">
    <location>
        <position position="96"/>
    </location>
</feature>
<dbReference type="SUPFAM" id="SSF53067">
    <property type="entry name" value="Actin-like ATPase domain"/>
    <property type="match status" value="2"/>
</dbReference>
<comment type="cofactor">
    <cofactor evidence="2">
        <name>K(+)</name>
        <dbReference type="ChEBI" id="CHEBI:29103"/>
    </cofactor>
</comment>
<keyword evidence="10 16" id="KW-0418">Kinase</keyword>
<evidence type="ECO:0000256" key="2">
    <source>
        <dbReference type="ARBA" id="ARBA00001958"/>
    </source>
</evidence>
<evidence type="ECO:0000256" key="11">
    <source>
        <dbReference type="ARBA" id="ARBA00022840"/>
    </source>
</evidence>
<comment type="subcellular location">
    <subcellularLocation>
        <location evidence="3 16">Cytoplasm</location>
    </subcellularLocation>
</comment>
<dbReference type="PANTHER" id="PTHR34265:SF1">
    <property type="entry name" value="TYPE III PANTOTHENATE KINASE"/>
    <property type="match status" value="1"/>
</dbReference>
<name>A0ABY4HUV5_9FLAO</name>
<accession>A0ABY4HUV5</accession>
<feature type="binding site" evidence="16">
    <location>
        <position position="120"/>
    </location>
    <ligand>
        <name>ATP</name>
        <dbReference type="ChEBI" id="CHEBI:30616"/>
    </ligand>
</feature>
<evidence type="ECO:0000256" key="16">
    <source>
        <dbReference type="HAMAP-Rule" id="MF_01274"/>
    </source>
</evidence>
<dbReference type="NCBIfam" id="NF009853">
    <property type="entry name" value="PRK13320.1-5"/>
    <property type="match status" value="1"/>
</dbReference>
<keyword evidence="13 16" id="KW-0173">Coenzyme A biosynthesis</keyword>
<feature type="binding site" evidence="16">
    <location>
        <position position="87"/>
    </location>
    <ligand>
        <name>substrate</name>
    </ligand>
</feature>
<keyword evidence="7 16" id="KW-0963">Cytoplasm</keyword>
<evidence type="ECO:0000256" key="14">
    <source>
        <dbReference type="ARBA" id="ARBA00038036"/>
    </source>
</evidence>
<dbReference type="InterPro" id="IPR043129">
    <property type="entry name" value="ATPase_NBD"/>
</dbReference>
<dbReference type="EC" id="2.7.1.33" evidence="6 16"/>
<comment type="similarity">
    <text evidence="14 16">Belongs to the type III pantothenate kinase family.</text>
</comment>
<evidence type="ECO:0000256" key="1">
    <source>
        <dbReference type="ARBA" id="ARBA00001206"/>
    </source>
</evidence>
<dbReference type="GO" id="GO:0004594">
    <property type="term" value="F:pantothenate kinase activity"/>
    <property type="evidence" value="ECO:0007669"/>
    <property type="project" value="UniProtKB-EC"/>
</dbReference>
<comment type="cofactor">
    <cofactor evidence="16">
        <name>NH4(+)</name>
        <dbReference type="ChEBI" id="CHEBI:28938"/>
    </cofactor>
    <cofactor evidence="16">
        <name>K(+)</name>
        <dbReference type="ChEBI" id="CHEBI:29103"/>
    </cofactor>
    <text evidence="16">A monovalent cation. Ammonium or potassium.</text>
</comment>
<comment type="pathway">
    <text evidence="4 16">Cofactor biosynthesis; coenzyme A biosynthesis; CoA from (R)-pantothenate: step 1/5.</text>
</comment>